<organism evidence="2 3">
    <name type="scientific">Puccinia triticina</name>
    <dbReference type="NCBI Taxonomy" id="208348"/>
    <lineage>
        <taxon>Eukaryota</taxon>
        <taxon>Fungi</taxon>
        <taxon>Dikarya</taxon>
        <taxon>Basidiomycota</taxon>
        <taxon>Pucciniomycotina</taxon>
        <taxon>Pucciniomycetes</taxon>
        <taxon>Pucciniales</taxon>
        <taxon>Pucciniaceae</taxon>
        <taxon>Puccinia</taxon>
    </lineage>
</organism>
<accession>A0ABY7D484</accession>
<gene>
    <name evidence="2" type="ORF">PtA15_15A86</name>
</gene>
<dbReference type="PROSITE" id="PS51450">
    <property type="entry name" value="LRR"/>
    <property type="match status" value="1"/>
</dbReference>
<proteinExistence type="predicted"/>
<dbReference type="InterPro" id="IPR032675">
    <property type="entry name" value="LRR_dom_sf"/>
</dbReference>
<feature type="region of interest" description="Disordered" evidence="1">
    <location>
        <begin position="51"/>
        <end position="70"/>
    </location>
</feature>
<dbReference type="EMBL" id="CP110435">
    <property type="protein sequence ID" value="WAQ91695.1"/>
    <property type="molecule type" value="Genomic_DNA"/>
</dbReference>
<dbReference type="GeneID" id="77804635"/>
<feature type="compositionally biased region" description="Acidic residues" evidence="1">
    <location>
        <begin position="57"/>
        <end position="69"/>
    </location>
</feature>
<evidence type="ECO:0000313" key="2">
    <source>
        <dbReference type="EMBL" id="WAQ91695.1"/>
    </source>
</evidence>
<sequence length="431" mass="48305">MAAGVVEATGNVRLALSPNDGEEYEEKDERSGRNTYREKAESVRSIEDTFEQLAESANDESQEEWESDSEEKSLPWSSLWRCVQELDKWLNRFHSSNSFKSLGLLLPILSRWFDDLDHRIHDPEINSKTYRQGLDRDEAKALAVMQQKWPKLRKQETNVDLCQIIEQHPVHMPIVGLCDLPTRAVLDSLERVLLGLSRRVALPGLKLTTLPAAVVNFKNVISWYLSFGPIFGFSSSSPLRPSLADRTRDIILGIKDLDLSRNSLTEIPRSLPLVLPGLCKLNLSGNPLGCLPASLCQWKLVKLSVDPPTRQPSGRQRLARILACASDPPTLVESCLSRLIKSPARPGLPVVPAPQPPLPAHLSRALAKGRLCDNCHRFRWSAQKAIYLRAPPDYAIRGFNGNRLKPHFLILGPSFLCPACLHLHCIRTHAL</sequence>
<dbReference type="RefSeq" id="XP_053027250.1">
    <property type="nucleotide sequence ID" value="XM_053163741.1"/>
</dbReference>
<feature type="region of interest" description="Disordered" evidence="1">
    <location>
        <begin position="1"/>
        <end position="45"/>
    </location>
</feature>
<reference evidence="2" key="1">
    <citation type="submission" date="2022-10" db="EMBL/GenBank/DDBJ databases">
        <title>Puccinia triticina Genome sequencing and assembly.</title>
        <authorList>
            <person name="Li C."/>
        </authorList>
    </citation>
    <scope>NUCLEOTIDE SEQUENCE</scope>
    <source>
        <strain evidence="2">Pt15</strain>
    </source>
</reference>
<feature type="compositionally biased region" description="Basic and acidic residues" evidence="1">
    <location>
        <begin position="27"/>
        <end position="45"/>
    </location>
</feature>
<keyword evidence="3" id="KW-1185">Reference proteome</keyword>
<evidence type="ECO:0000256" key="1">
    <source>
        <dbReference type="SAM" id="MobiDB-lite"/>
    </source>
</evidence>
<dbReference type="SUPFAM" id="SSF52058">
    <property type="entry name" value="L domain-like"/>
    <property type="match status" value="1"/>
</dbReference>
<evidence type="ECO:0000313" key="3">
    <source>
        <dbReference type="Proteomes" id="UP001164743"/>
    </source>
</evidence>
<name>A0ABY7D484_9BASI</name>
<protein>
    <submittedName>
        <fullName evidence="2">Uncharacterized protein</fullName>
    </submittedName>
</protein>
<dbReference type="InterPro" id="IPR001611">
    <property type="entry name" value="Leu-rich_rpt"/>
</dbReference>
<dbReference type="Proteomes" id="UP001164743">
    <property type="component" value="Chromosome 15A"/>
</dbReference>
<dbReference type="Gene3D" id="3.80.10.10">
    <property type="entry name" value="Ribonuclease Inhibitor"/>
    <property type="match status" value="1"/>
</dbReference>